<dbReference type="AlphaFoldDB" id="A0A6P7T2V5"/>
<evidence type="ECO:0000256" key="8">
    <source>
        <dbReference type="ARBA" id="ARBA00022989"/>
    </source>
</evidence>
<dbReference type="GO" id="GO:0005509">
    <property type="term" value="F:calcium ion binding"/>
    <property type="evidence" value="ECO:0007669"/>
    <property type="project" value="UniProtKB-UniRule"/>
</dbReference>
<feature type="domain" description="Cadherin" evidence="13">
    <location>
        <begin position="351"/>
        <end position="432"/>
    </location>
</feature>
<dbReference type="PANTHER" id="PTHR24028:SF146">
    <property type="entry name" value="CADHERIN 96CB, ISOFORM D-RELATED"/>
    <property type="match status" value="1"/>
</dbReference>
<dbReference type="PROSITE" id="PS00232">
    <property type="entry name" value="CADHERIN_1"/>
    <property type="match status" value="1"/>
</dbReference>
<dbReference type="Proteomes" id="UP000515154">
    <property type="component" value="Linkage group LG14"/>
</dbReference>
<keyword evidence="4 12" id="KW-0732">Signal</keyword>
<protein>
    <submittedName>
        <fullName evidence="15 16">Protocadherin gamma-B6-like</fullName>
    </submittedName>
</protein>
<dbReference type="InterPro" id="IPR020894">
    <property type="entry name" value="Cadherin_CS"/>
</dbReference>
<keyword evidence="8" id="KW-1133">Transmembrane helix</keyword>
<evidence type="ECO:0000256" key="10">
    <source>
        <dbReference type="ARBA" id="ARBA00023180"/>
    </source>
</evidence>
<evidence type="ECO:0000256" key="5">
    <source>
        <dbReference type="ARBA" id="ARBA00022737"/>
    </source>
</evidence>
<evidence type="ECO:0000256" key="1">
    <source>
        <dbReference type="ARBA" id="ARBA00004251"/>
    </source>
</evidence>
<accession>A0A6P7T2V5</accession>
<dbReference type="Pfam" id="PF00028">
    <property type="entry name" value="Cadherin"/>
    <property type="match status" value="3"/>
</dbReference>
<evidence type="ECO:0000256" key="6">
    <source>
        <dbReference type="ARBA" id="ARBA00022837"/>
    </source>
</evidence>
<dbReference type="SUPFAM" id="SSF49313">
    <property type="entry name" value="Cadherin-like"/>
    <property type="match status" value="4"/>
</dbReference>
<keyword evidence="14" id="KW-1185">Reference proteome</keyword>
<dbReference type="FunFam" id="2.60.40.60:FF:000002">
    <property type="entry name" value="Protocadherin alpha 2"/>
    <property type="match status" value="1"/>
</dbReference>
<keyword evidence="6 11" id="KW-0106">Calcium</keyword>
<dbReference type="GO" id="GO:0005886">
    <property type="term" value="C:plasma membrane"/>
    <property type="evidence" value="ECO:0007669"/>
    <property type="project" value="UniProtKB-SubCell"/>
</dbReference>
<dbReference type="PANTHER" id="PTHR24028">
    <property type="entry name" value="CADHERIN-87A"/>
    <property type="match status" value="1"/>
</dbReference>
<feature type="domain" description="Cadherin" evidence="13">
    <location>
        <begin position="237"/>
        <end position="344"/>
    </location>
</feature>
<evidence type="ECO:0000259" key="13">
    <source>
        <dbReference type="PROSITE" id="PS50268"/>
    </source>
</evidence>
<reference evidence="15 16" key="1">
    <citation type="submission" date="2025-08" db="UniProtKB">
        <authorList>
            <consortium name="RefSeq"/>
        </authorList>
    </citation>
    <scope>IDENTIFICATION</scope>
</reference>
<dbReference type="FunFam" id="2.60.40.60:FF:000007">
    <property type="entry name" value="Protocadherin alpha 2"/>
    <property type="match status" value="1"/>
</dbReference>
<organism evidence="14 15">
    <name type="scientific">Octopus sinensis</name>
    <name type="common">East Asian common octopus</name>
    <dbReference type="NCBI Taxonomy" id="2607531"/>
    <lineage>
        <taxon>Eukaryota</taxon>
        <taxon>Metazoa</taxon>
        <taxon>Spiralia</taxon>
        <taxon>Lophotrochozoa</taxon>
        <taxon>Mollusca</taxon>
        <taxon>Cephalopoda</taxon>
        <taxon>Coleoidea</taxon>
        <taxon>Octopodiformes</taxon>
        <taxon>Octopoda</taxon>
        <taxon>Incirrata</taxon>
        <taxon>Octopodidae</taxon>
        <taxon>Octopus</taxon>
    </lineage>
</organism>
<evidence type="ECO:0000256" key="11">
    <source>
        <dbReference type="PROSITE-ProRule" id="PRU00043"/>
    </source>
</evidence>
<dbReference type="Pfam" id="PF08266">
    <property type="entry name" value="Cadherin_2"/>
    <property type="match status" value="1"/>
</dbReference>
<dbReference type="KEGG" id="osn:115219119"/>
<sequence>MKMVLIAIWILQSLLHCSVSKDIVYHVKEENSPVINIGDITADSQLKDTALLSFSQLQQKGTQLFNVTTTGKIYTTQTLDAESLCTFEKECFHTIKVAVHKAGKFIKILKIKVIIEDINDHQPEFPVEQIKMEFDESHGKGTKQSIPNAIDKDVGLQNRLVNYELKGNNQQFSLSTFQIADSLLSLEIVLEEKLDRETKDRYDIEVIAKDGSNPPKQGVLNVHITVKDENDNRPIFSDKTYNVSIQSNHQRNIPVIVMLAKDSDIGENGKVSYYISSLTSKDSMNNFRIEQQSGEIFQSKHSNLEKKKSFKLYIEARDGGSPPLSSIATVMVNVINQQNNPPNIDVNFISTQNHNTATILEDIKVGSFIAYVMVTDNDVGHNGQVNCHIKDDTFKLQSMGSKEYKIVLKKAVDRETQEHYHFTVSCEDKGLPALKLIKICQSKC</sequence>
<dbReference type="PRINTS" id="PR00205">
    <property type="entry name" value="CADHERIN"/>
</dbReference>
<dbReference type="InterPro" id="IPR050174">
    <property type="entry name" value="Protocadherin/Cadherin-CA"/>
</dbReference>
<evidence type="ECO:0000256" key="12">
    <source>
        <dbReference type="SAM" id="SignalP"/>
    </source>
</evidence>
<dbReference type="PROSITE" id="PS50268">
    <property type="entry name" value="CADHERIN_2"/>
    <property type="match status" value="4"/>
</dbReference>
<gene>
    <name evidence="15 16" type="primary">LOC115219119</name>
</gene>
<dbReference type="RefSeq" id="XP_029645054.1">
    <property type="nucleotide sequence ID" value="XM_029789194.2"/>
</dbReference>
<evidence type="ECO:0000313" key="16">
    <source>
        <dbReference type="RefSeq" id="XP_036365201.1"/>
    </source>
</evidence>
<keyword evidence="9" id="KW-0472">Membrane</keyword>
<evidence type="ECO:0000313" key="15">
    <source>
        <dbReference type="RefSeq" id="XP_029645054.1"/>
    </source>
</evidence>
<keyword evidence="2" id="KW-1003">Cell membrane</keyword>
<dbReference type="InterPro" id="IPR013164">
    <property type="entry name" value="Cadherin_N"/>
</dbReference>
<dbReference type="SMART" id="SM00112">
    <property type="entry name" value="CA"/>
    <property type="match status" value="4"/>
</dbReference>
<keyword evidence="5" id="KW-0677">Repeat</keyword>
<feature type="chain" id="PRO_5045019730" evidence="12">
    <location>
        <begin position="21"/>
        <end position="444"/>
    </location>
</feature>
<evidence type="ECO:0000313" key="14">
    <source>
        <dbReference type="Proteomes" id="UP000515154"/>
    </source>
</evidence>
<feature type="domain" description="Cadherin" evidence="13">
    <location>
        <begin position="126"/>
        <end position="236"/>
    </location>
</feature>
<comment type="subcellular location">
    <subcellularLocation>
        <location evidence="1">Cell membrane</location>
        <topology evidence="1">Single-pass type I membrane protein</topology>
    </subcellularLocation>
</comment>
<feature type="domain" description="Cadherin" evidence="13">
    <location>
        <begin position="31"/>
        <end position="125"/>
    </location>
</feature>
<keyword evidence="10" id="KW-0325">Glycoprotein</keyword>
<keyword evidence="3" id="KW-0812">Transmembrane</keyword>
<evidence type="ECO:0000256" key="4">
    <source>
        <dbReference type="ARBA" id="ARBA00022729"/>
    </source>
</evidence>
<keyword evidence="7" id="KW-0130">Cell adhesion</keyword>
<evidence type="ECO:0000256" key="3">
    <source>
        <dbReference type="ARBA" id="ARBA00022692"/>
    </source>
</evidence>
<evidence type="ECO:0000256" key="2">
    <source>
        <dbReference type="ARBA" id="ARBA00022475"/>
    </source>
</evidence>
<dbReference type="InterPro" id="IPR002126">
    <property type="entry name" value="Cadherin-like_dom"/>
</dbReference>
<dbReference type="InterPro" id="IPR015919">
    <property type="entry name" value="Cadherin-like_sf"/>
</dbReference>
<feature type="signal peptide" evidence="12">
    <location>
        <begin position="1"/>
        <end position="20"/>
    </location>
</feature>
<name>A0A6P7T2V5_9MOLL</name>
<evidence type="ECO:0000256" key="7">
    <source>
        <dbReference type="ARBA" id="ARBA00022889"/>
    </source>
</evidence>
<dbReference type="Gene3D" id="2.60.40.60">
    <property type="entry name" value="Cadherins"/>
    <property type="match status" value="4"/>
</dbReference>
<dbReference type="RefSeq" id="XP_036365201.1">
    <property type="nucleotide sequence ID" value="XM_036509308.1"/>
</dbReference>
<proteinExistence type="predicted"/>
<evidence type="ECO:0000256" key="9">
    <source>
        <dbReference type="ARBA" id="ARBA00023136"/>
    </source>
</evidence>
<dbReference type="CDD" id="cd11304">
    <property type="entry name" value="Cadherin_repeat"/>
    <property type="match status" value="3"/>
</dbReference>
<dbReference type="GO" id="GO:0007156">
    <property type="term" value="P:homophilic cell adhesion via plasma membrane adhesion molecules"/>
    <property type="evidence" value="ECO:0007669"/>
    <property type="project" value="InterPro"/>
</dbReference>